<dbReference type="RefSeq" id="WP_176004557.1">
    <property type="nucleotide sequence ID" value="NZ_JABWMI010000004.1"/>
</dbReference>
<feature type="domain" description="HYR-like" evidence="2">
    <location>
        <begin position="2427"/>
        <end position="2498"/>
    </location>
</feature>
<dbReference type="PANTHER" id="PTHR46343:SF2">
    <property type="entry name" value="SUSHI_VON WILLEBRAND FACTOR TYPE A_EGF_PENTRAXIN DOMAIN-CONTAINING 1"/>
    <property type="match status" value="1"/>
</dbReference>
<feature type="domain" description="HYR-like" evidence="2">
    <location>
        <begin position="3314"/>
        <end position="3384"/>
    </location>
</feature>
<feature type="domain" description="HYR-like" evidence="2">
    <location>
        <begin position="1301"/>
        <end position="1371"/>
    </location>
</feature>
<feature type="domain" description="HYR-like" evidence="2">
    <location>
        <begin position="1541"/>
        <end position="1611"/>
    </location>
</feature>
<feature type="domain" description="HYR-like" evidence="2">
    <location>
        <begin position="984"/>
        <end position="1047"/>
    </location>
</feature>
<feature type="chain" id="PRO_5031030962" evidence="1">
    <location>
        <begin position="33"/>
        <end position="3823"/>
    </location>
</feature>
<dbReference type="InterPro" id="IPR057078">
    <property type="entry name" value="HYR-4C"/>
</dbReference>
<feature type="domain" description="HYR-like" evidence="2">
    <location>
        <begin position="1461"/>
        <end position="1531"/>
    </location>
</feature>
<dbReference type="InterPro" id="IPR047589">
    <property type="entry name" value="DUF11_rpt"/>
</dbReference>
<dbReference type="Pfam" id="PF23237">
    <property type="entry name" value="HYR_4C"/>
    <property type="match status" value="26"/>
</dbReference>
<feature type="domain" description="HYR-like" evidence="2">
    <location>
        <begin position="2668"/>
        <end position="2738"/>
    </location>
</feature>
<feature type="domain" description="HYR-like" evidence="2">
    <location>
        <begin position="3231"/>
        <end position="3300"/>
    </location>
</feature>
<feature type="domain" description="HYR-like" evidence="2">
    <location>
        <begin position="2183"/>
        <end position="2254"/>
    </location>
</feature>
<feature type="domain" description="HYR-like" evidence="2">
    <location>
        <begin position="1864"/>
        <end position="1934"/>
    </location>
</feature>
<feature type="domain" description="HYR-like" evidence="2">
    <location>
        <begin position="1221"/>
        <end position="1291"/>
    </location>
</feature>
<feature type="domain" description="HYR-like" evidence="2">
    <location>
        <begin position="1620"/>
        <end position="1691"/>
    </location>
</feature>
<feature type="domain" description="HYR-like" evidence="2">
    <location>
        <begin position="3151"/>
        <end position="3220"/>
    </location>
</feature>
<feature type="signal peptide" evidence="1">
    <location>
        <begin position="1"/>
        <end position="32"/>
    </location>
</feature>
<evidence type="ECO:0000259" key="2">
    <source>
        <dbReference type="Pfam" id="PF23237"/>
    </source>
</evidence>
<evidence type="ECO:0000313" key="3">
    <source>
        <dbReference type="EMBL" id="NYA69732.1"/>
    </source>
</evidence>
<evidence type="ECO:0000256" key="1">
    <source>
        <dbReference type="SAM" id="SignalP"/>
    </source>
</evidence>
<name>A0A7Y8XZD1_9FLAO</name>
<keyword evidence="1" id="KW-0732">Signal</keyword>
<feature type="domain" description="HYR-like" evidence="2">
    <location>
        <begin position="2911"/>
        <end position="2982"/>
    </location>
</feature>
<feature type="domain" description="HYR-like" evidence="2">
    <location>
        <begin position="2587"/>
        <end position="2658"/>
    </location>
</feature>
<comment type="caution">
    <text evidence="3">The sequence shown here is derived from an EMBL/GenBank/DDBJ whole genome shotgun (WGS) entry which is preliminary data.</text>
</comment>
<dbReference type="InterPro" id="IPR043555">
    <property type="entry name" value="SRPX-like"/>
</dbReference>
<dbReference type="PANTHER" id="PTHR46343">
    <property type="entry name" value="HYR DOMAIN-CONTAINING PROTEIN"/>
    <property type="match status" value="1"/>
</dbReference>
<dbReference type="Proteomes" id="UP000535020">
    <property type="component" value="Unassembled WGS sequence"/>
</dbReference>
<feature type="domain" description="HYR-like" evidence="2">
    <location>
        <begin position="2104"/>
        <end position="2174"/>
    </location>
</feature>
<feature type="domain" description="HYR-like" evidence="2">
    <location>
        <begin position="1381"/>
        <end position="1451"/>
    </location>
</feature>
<feature type="domain" description="HYR-like" evidence="2">
    <location>
        <begin position="2507"/>
        <end position="2578"/>
    </location>
</feature>
<keyword evidence="4" id="KW-1185">Reference proteome</keyword>
<feature type="domain" description="HYR-like" evidence="2">
    <location>
        <begin position="1057"/>
        <end position="1126"/>
    </location>
</feature>
<feature type="domain" description="HYR-like" evidence="2">
    <location>
        <begin position="2746"/>
        <end position="2817"/>
    </location>
</feature>
<feature type="domain" description="HYR-like" evidence="2">
    <location>
        <begin position="2024"/>
        <end position="2094"/>
    </location>
</feature>
<feature type="domain" description="HYR-like" evidence="2">
    <location>
        <begin position="1944"/>
        <end position="2014"/>
    </location>
</feature>
<protein>
    <submittedName>
        <fullName evidence="3">Gliding motility-associated C-terminal domain-containing protein</fullName>
    </submittedName>
</protein>
<feature type="domain" description="HYR-like" evidence="2">
    <location>
        <begin position="3072"/>
        <end position="3142"/>
    </location>
</feature>
<evidence type="ECO:0000313" key="4">
    <source>
        <dbReference type="Proteomes" id="UP000535020"/>
    </source>
</evidence>
<dbReference type="Gene3D" id="2.60.40.10">
    <property type="entry name" value="Immunoglobulins"/>
    <property type="match status" value="14"/>
</dbReference>
<dbReference type="EMBL" id="JACBJI010000001">
    <property type="protein sequence ID" value="NYA69732.1"/>
    <property type="molecule type" value="Genomic_DNA"/>
</dbReference>
<feature type="domain" description="HYR-like" evidence="2">
    <location>
        <begin position="1700"/>
        <end position="1770"/>
    </location>
</feature>
<dbReference type="NCBIfam" id="TIGR01451">
    <property type="entry name" value="B_ant_repeat"/>
    <property type="match status" value="1"/>
</dbReference>
<reference evidence="3 4" key="1">
    <citation type="submission" date="2020-07" db="EMBL/GenBank/DDBJ databases">
        <authorList>
            <person name="Sun Q."/>
        </authorList>
    </citation>
    <scope>NUCLEOTIDE SEQUENCE [LARGE SCALE GENOMIC DNA]</scope>
    <source>
        <strain evidence="3 4">MAH-1</strain>
    </source>
</reference>
<sequence>MKNIYFKSKIATPKFLMLLLTALLGFTFAANAQVRVPFTQRTSQFSPTKKIYSIKGDFTMMGNTNLTLQNYGDLTQNGNNTMVYVDVDSPTATGLGGTQTFNSSSATLGLSTENGAVPSCSNIIYAGLYWTGRAGNSSPNNNTFSVTKSSPAPGAALNQTQTVDHNEDIASSNYDMTVSRQGGSNARYPRYRFSNGTTEYDFIFQNDNTVSVRINGGTYSVIGSTVATNGSNKTATLTTPYVINDGFVVITINSFTRPSSTNLSEGDYQSGSTASVHIGGNANSTLDVTKNFDKRKIQFKGPGASSYSEFTANASDIYYPTTQDDYMYSAYAEVTDYVKTHGLGEYTAADIALIEGNGGGTGYYGGWGLIVVYENSKMKYRDVTIFDGHAYVIGGTASNDLPISGFNTVQAGPVGIKLGLMAGEGDNGISGDYFQIQRQDNSTWQSLNHSANSTGNFFNSSIQTAGARTPNLVNNTGLDISMFNLPNTGNGLITNNQTSTTFRYGSTQDTYIIFAIAMAVDAYIPDVEGDLSAVSINNVPVPAVGPYTALPGQEMEFKINVRNRGTEAINNAKLTIPIPYNTEYVNNSAVRQVFFTPAPTPNSLTFNPAIGSNGSVVWDIGTLPVPANPDTILGTLTFRISVTTDCELLKNANCQNIVAVNGSFTGSGAITGIVFNDRDLIQGYTTNGTCQGTAISAPLLVNVNAQDYVNTHCQSTPPITAFTFCSTGAAIPITAVSGSFPNGSTFYNQYPVGPNTTQYTISNPFPATLGTQTYYAVPPGALNGCFFQFTITVTTINTTPTVAGPVNYCQGANASPLTATPSSPGLTLYYYLTQNGQPQMSITPATGNVGTFTYYVAEAQSPTCIGPKVPITVNVYPAPAVTAPTNATFNGCGPDVITGLTYSTSPVTITLAQFQAAGGNISNVANIGNYTITYTDVRSGNCPVVVTRTFTVTSACGNVNVTQTINIMDSTPPVIAGLPAEPTTLQCPETPTWVTPSATDNCEGLVTLTSSDTTVQGNCGGSYTITRTWTATDLCGNVATATQVYNVVDTTAPVISQLPAATTIDCPATPSWTTPTATDTCGGNVTLTSNDVTTPGSCPNSYTIVRTWTATDACGNTATASQTINVQDITAPTITTQAQNLTIQCTAGNQNALNQWLASNGGAVASDSCSAVTWSNNFTTIGTDCSAAVTVMFTATDACGNTATTSATFTVSDTTAPVAPAAPANVNVACASQVPANVTLTAQDNCSGAIAVQGTDVTTPGNCPNSFTIVRTWTFTDACGNSSSVSQTINVNDTVAPVAPAAPANVTAQCSAQVPANVTLTAQDNCQGAIEAQGVDVTTPGACAGSFTIVRTWTFADACGNTSSVSQTITVNDTVVPVAPQAPANVTAACASEVPANVALTAQDNCQGAITVEGVDVTTPGNCPNSFTIVRTWTFADACGNTSSVSQTITVNDNVAPVAPQAPANVTAACASEVPANVALTAQDNCSGAITAQGVDVTTPGNCPNSFTIVRTWTFVDACGNSSSVSQTINVNDTVAPVAPTAPANVTAQCSAEVPANVTLTAQDNCSGAITAQGVDVTTPGNCPNSFTIVRTWTFVDACGNSSSVSQTISVNDNVAPVAPEAPANVTVACASEVPANVTLTAQDNCQGAITAQGVDVTTPGQCANSFTIVRTWTFADACGNTSSVSQTISVNDNIAPTISELPAATTIDCPATPSWTTPTATDNCSGAVQLTSNDVTTPGSCSNAYTIVRTWTATDACGNVATASQTINVQDITAPVITAQAQNLTIQCGANQNALNDWLASNGGAAATDSCSAVTWTNNYNGIGNDCSAAITVIFTATDACGNASTTSATFTVSDTTAPVAPAAPANVTVQCTANVPANVSLTAVDNCAGNITVQGVDVTTPGACAASFTIVRTWTFVDACANTSSVSQTITVNDTTAPVAPQAPANVTAACASEVPANVALTAQDNCQGAITVEGVDVTTPGNCPNSFVIVRTWTFADACGNTSSVSQTITVNDNVAPVAPAAPANVTAACASEIPANVTLTAQDNCQGAITAEGVDVTTPGNCPNSFTIVRTWTFTDACGNTSSVSQTISVNDNVAPVAPQAPVNVTASCSAEVPANVTLTAQDNCSGTIEAQGVDVTTPGACAGSFTIVRTWTFTDACGNTSSVSQTISVNDTVAPVAPEAPANVTAQCAAEVPANVTLTATDNCGEVITAQGVDVTTPGNCANSFVIVRTWTFADACGNTSSVSQTITVNDNIAPVISELPAATTIDCPATPAFAQATATDNCAGDVNLTFEDVTTQGQCAGSYSITRTWTATDACGNTATATQTINVQDITAPTITAEAQNLAIQCGAGNENALNDWLASNGGATATDACSAVTWTNNYNGIGNDCTSAVTVIFTATDACGNASTTSATFTVSDTTAPVAPEAPAAVTVQCAADVPANVTLTATDNCAGNIAVQGVDVTTPGQCAGSYTIVRTWTFVDACANSVSVSQTITVNDTVAPVAPEAPANVNVSCAGEVPSSVTLTAQDNCQGAITAEGVDVVTPGSCPNSFTVVRTWTFTDACGNSSSVSQTINVNDTVAPVAPEAPANVTAQCTGEVPANVTLTAIDNCGEQIAAQGVDVTTPGQCEGSFTIVRTWTFTDACGNSSSVSQTISVNDTTAPVAPQAPANVTLACAGDVPANVSLTATDNCGGEITAEGVDVTTPGNCANSFVIVRTWTFADACGNTSSVSQTITVNDNVAPVIAELPATSTIECPATPEFAQATATDNCAGDVTLTFEDATTQGQCAGSYSITRTWTATDACGNTATATQTINVQDTTAPTITAEAQNLAIQCGTGNENALEQWLASNGGATATDSCSNVTWANNYNGIGNDCSAAVTVIFTATDACGNASTTSATFTISDTTAPVAPEAPANVTVACAAEVPANVSLTAIDNCLGEISVQGVDVTTAGQCAGTYTIVRTWTFTDACANTTSISQTINVIDNVAPTASEAPANATVQCGDALPENVTLTATDNCGEQISAQGVDVQTAGECPGTYTIVRTWTFADACGNTSSVSQTINVIDTVAPVAPTAPESVTAQCAGEVPAAVTLTAVDACGGNIEGVMTEEITKGACVNSFNIVRTWTFTDACGNASTVTQTISVNDNVAPVAPEAPADVTAQCAGEVPANVTLTAQDNCNGAIAVEGVDVVTAGNCPNSFTIVRTWTFTDACGNTSSVSQNISVNDTTAPVAPEAPADVTASCGGEVPANVTLTAQDNCNGTISAEGVDVVTKGACPNSYTIVRTWTFTDACGNTSSVSQNISVGDTTAPVLPENVPANVTVSCASEVPAAVTLTATDNCSETPITVEAVDSVAPGNCANSFVITRTWTFADACGNTSVATQVITVNDTTAPTFNEPTPADVTLSCDEIPAAATLTAVDNCGNVAVAVTMTETTTQGTCAGSYTLTRTWSATDACGNVATVSQDINVIDNDAPTFVETTPAPAITAECGQVPAPAVLTAVDGCNAAPNAVVYAESSVPGQCPVTEIITRTWTATDACGNVQSFTQIVTVQDTTAPTVNETLEPVVNVTCDQVPAVPTLTFSDACSTVGTPVFTEVITEPVGGNYSITWTWVVADACNNTATFTQVVNVTISNSEVTVNRDECNQDSSLSIDLTTLLPAGTPAGGTFVNVDGVLGLNGNTLTPFQTPNGTYTIDYVVDDVTCPRVVHIEMNLNETFCEVDPACTVTVNNAFSPNNDGINEVFNISGFENTECVVSNNVEIYNRWGILVFEMKNYNNNDRAFRGVSEGRVTLKKDDELPTGTYFYIISYKKADGTSGKLDGYLYLSR</sequence>
<feature type="domain" description="HYR-like" evidence="2">
    <location>
        <begin position="2263"/>
        <end position="2333"/>
    </location>
</feature>
<feature type="domain" description="HYR-like" evidence="2">
    <location>
        <begin position="2991"/>
        <end position="3062"/>
    </location>
</feature>
<proteinExistence type="predicted"/>
<gene>
    <name evidence="3" type="ORF">HZF10_02280</name>
</gene>
<dbReference type="Pfam" id="PF13585">
    <property type="entry name" value="CHU_C"/>
    <property type="match status" value="1"/>
</dbReference>
<organism evidence="3 4">
    <name type="scientific">Flavobacterium agri</name>
    <dbReference type="NCBI Taxonomy" id="2743471"/>
    <lineage>
        <taxon>Bacteria</taxon>
        <taxon>Pseudomonadati</taxon>
        <taxon>Bacteroidota</taxon>
        <taxon>Flavobacteriia</taxon>
        <taxon>Flavobacteriales</taxon>
        <taxon>Flavobacteriaceae</taxon>
        <taxon>Flavobacterium</taxon>
    </lineage>
</organism>
<dbReference type="InterPro" id="IPR013783">
    <property type="entry name" value="Ig-like_fold"/>
</dbReference>
<accession>A0A7Y8XZD1</accession>